<accession>A0A6A6MHA6</accession>
<gene>
    <name evidence="1" type="ORF">GH714_022209</name>
</gene>
<sequence>MLTKGGCFEILKLFPSQGEQKQWEVYFPRKAIWKNYAPRNVSILLEKAAMNSKYSSNDSLWEKSMKMVVNIIKLSSFSIAKMSLGATGPTVVTKQLAPVTGSVMDADGPLLPQIARSHKSQQVRSRTKPFSFVMQPDDGNGSPHTIYEENSVIDGMASDYIRKFHEKNSYDAYLHETSNLSSRAVK</sequence>
<comment type="caution">
    <text evidence="1">The sequence shown here is derived from an EMBL/GenBank/DDBJ whole genome shotgun (WGS) entry which is preliminary data.</text>
</comment>
<dbReference type="Proteomes" id="UP000467840">
    <property type="component" value="Chromosome 14"/>
</dbReference>
<reference evidence="1 2" key="1">
    <citation type="journal article" date="2020" name="Mol. Plant">
        <title>The Chromosome-Based Rubber Tree Genome Provides New Insights into Spurge Genome Evolution and Rubber Biosynthesis.</title>
        <authorList>
            <person name="Liu J."/>
            <person name="Shi C."/>
            <person name="Shi C.C."/>
            <person name="Li W."/>
            <person name="Zhang Q.J."/>
            <person name="Zhang Y."/>
            <person name="Li K."/>
            <person name="Lu H.F."/>
            <person name="Shi C."/>
            <person name="Zhu S.T."/>
            <person name="Xiao Z.Y."/>
            <person name="Nan H."/>
            <person name="Yue Y."/>
            <person name="Zhu X.G."/>
            <person name="Wu Y."/>
            <person name="Hong X.N."/>
            <person name="Fan G.Y."/>
            <person name="Tong Y."/>
            <person name="Zhang D."/>
            <person name="Mao C.L."/>
            <person name="Liu Y.L."/>
            <person name="Hao S.J."/>
            <person name="Liu W.Q."/>
            <person name="Lv M.Q."/>
            <person name="Zhang H.B."/>
            <person name="Liu Y."/>
            <person name="Hu-Tang G.R."/>
            <person name="Wang J.P."/>
            <person name="Wang J.H."/>
            <person name="Sun Y.H."/>
            <person name="Ni S.B."/>
            <person name="Chen W.B."/>
            <person name="Zhang X.C."/>
            <person name="Jiao Y.N."/>
            <person name="Eichler E.E."/>
            <person name="Li G.H."/>
            <person name="Liu X."/>
            <person name="Gao L.Z."/>
        </authorList>
    </citation>
    <scope>NUCLEOTIDE SEQUENCE [LARGE SCALE GENOMIC DNA]</scope>
    <source>
        <strain evidence="2">cv. GT1</strain>
        <tissue evidence="1">Leaf</tissue>
    </source>
</reference>
<evidence type="ECO:0000313" key="2">
    <source>
        <dbReference type="Proteomes" id="UP000467840"/>
    </source>
</evidence>
<name>A0A6A6MHA6_HEVBR</name>
<proteinExistence type="predicted"/>
<protein>
    <submittedName>
        <fullName evidence="1">Uncharacterized protein</fullName>
    </submittedName>
</protein>
<dbReference type="EMBL" id="JAAGAX010000006">
    <property type="protein sequence ID" value="KAF2311389.1"/>
    <property type="molecule type" value="Genomic_DNA"/>
</dbReference>
<organism evidence="1 2">
    <name type="scientific">Hevea brasiliensis</name>
    <name type="common">Para rubber tree</name>
    <name type="synonym">Siphonia brasiliensis</name>
    <dbReference type="NCBI Taxonomy" id="3981"/>
    <lineage>
        <taxon>Eukaryota</taxon>
        <taxon>Viridiplantae</taxon>
        <taxon>Streptophyta</taxon>
        <taxon>Embryophyta</taxon>
        <taxon>Tracheophyta</taxon>
        <taxon>Spermatophyta</taxon>
        <taxon>Magnoliopsida</taxon>
        <taxon>eudicotyledons</taxon>
        <taxon>Gunneridae</taxon>
        <taxon>Pentapetalae</taxon>
        <taxon>rosids</taxon>
        <taxon>fabids</taxon>
        <taxon>Malpighiales</taxon>
        <taxon>Euphorbiaceae</taxon>
        <taxon>Crotonoideae</taxon>
        <taxon>Micrandreae</taxon>
        <taxon>Hevea</taxon>
    </lineage>
</organism>
<dbReference type="AlphaFoldDB" id="A0A6A6MHA6"/>
<evidence type="ECO:0000313" key="1">
    <source>
        <dbReference type="EMBL" id="KAF2311389.1"/>
    </source>
</evidence>
<keyword evidence="2" id="KW-1185">Reference proteome</keyword>